<dbReference type="PATRIC" id="fig|465721.4.peg.733"/>
<proteinExistence type="predicted"/>
<dbReference type="KEGG" id="sdf:ACG33_03425"/>
<protein>
    <submittedName>
        <fullName evidence="1">Uncharacterized protein</fullName>
    </submittedName>
</protein>
<name>A0A127F9D0_STEDE</name>
<dbReference type="EMBL" id="CP011971">
    <property type="protein sequence ID" value="AMN46169.1"/>
    <property type="molecule type" value="Genomic_DNA"/>
</dbReference>
<sequence length="146" mass="16471">MSREINNVYWEDVQVKQDLPEKSRVIDTTLIAMGATWATHDFMPVHHDRDFAQSKGAPDIFMNILTSNGLMMTYLEQWAGPQAVIKDISIKLSVPNFPRDKMDMNARVTRKWEEKGEHLIEVAFSGDNQMGPHASGTAVISLPTRG</sequence>
<keyword evidence="2" id="KW-1185">Reference proteome</keyword>
<dbReference type="Gene3D" id="3.10.129.10">
    <property type="entry name" value="Hotdog Thioesterase"/>
    <property type="match status" value="1"/>
</dbReference>
<dbReference type="AlphaFoldDB" id="A0A127F9D0"/>
<organism evidence="1 2">
    <name type="scientific">Steroidobacter denitrificans</name>
    <dbReference type="NCBI Taxonomy" id="465721"/>
    <lineage>
        <taxon>Bacteria</taxon>
        <taxon>Pseudomonadati</taxon>
        <taxon>Pseudomonadota</taxon>
        <taxon>Gammaproteobacteria</taxon>
        <taxon>Steroidobacterales</taxon>
        <taxon>Steroidobacteraceae</taxon>
        <taxon>Steroidobacter</taxon>
    </lineage>
</organism>
<evidence type="ECO:0000313" key="1">
    <source>
        <dbReference type="EMBL" id="AMN46169.1"/>
    </source>
</evidence>
<dbReference type="Proteomes" id="UP000070250">
    <property type="component" value="Chromosome"/>
</dbReference>
<accession>A0A127F9D0</accession>
<dbReference type="InterPro" id="IPR029069">
    <property type="entry name" value="HotDog_dom_sf"/>
</dbReference>
<dbReference type="RefSeq" id="WP_066918697.1">
    <property type="nucleotide sequence ID" value="NZ_CP011971.1"/>
</dbReference>
<dbReference type="SUPFAM" id="SSF54637">
    <property type="entry name" value="Thioesterase/thiol ester dehydrase-isomerase"/>
    <property type="match status" value="1"/>
</dbReference>
<dbReference type="STRING" id="465721.ACG33_03425"/>
<dbReference type="OrthoDB" id="9774179at2"/>
<evidence type="ECO:0000313" key="2">
    <source>
        <dbReference type="Proteomes" id="UP000070250"/>
    </source>
</evidence>
<gene>
    <name evidence="1" type="ORF">ACG33_03425</name>
</gene>
<reference evidence="1 2" key="1">
    <citation type="submission" date="2015-06" db="EMBL/GenBank/DDBJ databases">
        <title>A Comprehensive Approach to Explore the Metabolic and Phylogenetic Diversity of Bacterial Steroid Degradation in the Environment: Testosterone as an Example.</title>
        <authorList>
            <person name="Yang F.-C."/>
            <person name="Chen Y.-L."/>
            <person name="Yu C.-P."/>
            <person name="Tang S.-L."/>
            <person name="Wang P.-H."/>
            <person name="Ismail W."/>
            <person name="Wang C.-H."/>
            <person name="Yang C.-Y."/>
            <person name="Chiang Y.-R."/>
        </authorList>
    </citation>
    <scope>NUCLEOTIDE SEQUENCE [LARGE SCALE GENOMIC DNA]</scope>
    <source>
        <strain evidence="1 2">DSM 18526</strain>
    </source>
</reference>